<dbReference type="STRING" id="171291.SAMN02745154_00522"/>
<feature type="chain" id="PRO_5012142794" evidence="1">
    <location>
        <begin position="25"/>
        <end position="652"/>
    </location>
</feature>
<gene>
    <name evidence="2" type="ORF">SAMN02745154_00522</name>
</gene>
<proteinExistence type="predicted"/>
<accession>A0A1T4LRF2</accession>
<sequence length="652" mass="74151">MKLKKSMFLLTTGTILLTTAPLVAAQCGHEDGTKTLTKQYEQMVKLATENDVKDATEYKANLDKYIATSKALLECKDVPEDAINSQNKANKEFLEHIKELISSRKAINALTLESFKTTYLKNHNPMIKNQQKGKLIPETLMPEDFDHIKVDDVTEIIVKPQGFRVEKPYAKYAKSYGSSKNEKAYVEEGKTKVHATLRIQQSLYPTIGKDFEVDFEVSELMKLEDIKKTFAEELKTFKVDTTKPYENGVLYLEQKTNATFDSLLRWDYDYNKLADDGYININIHNQNLDWAMSVKQVDRNNNSVRVNFGVSFKFPQSNVPYLMYKGKNELELSPNPVQDPKGAEEFTISNLPKVLISPLAFPTFLNMQHALDLNEEKVLKATGKSSMGDLEGKDLTPAIVQQTMELSNSASIKKGSLFYNFKENKFSDLYNLKVTSVDLVAAEENDKEKAIVNVEISLKQNANDKNVYNYILANGQYGSILDDTNKVGRFSFEVNNLKKSVYVNEMDKFMEDKADKLNVEVKLSADELKNAEETLLKEGKAYGKYGAQIEISKNQATTSIPKNNDVEKVSLYNFATLLGETDYTLVPVKRTIYQWKGRTLLSKYFSVKYNKETKTISYEAKLAQNVGTRREPEYKLSDKSYKGTIKLVLQEN</sequence>
<evidence type="ECO:0000256" key="1">
    <source>
        <dbReference type="SAM" id="SignalP"/>
    </source>
</evidence>
<organism evidence="2 3">
    <name type="scientific">Mycoplasmopsis verecunda</name>
    <dbReference type="NCBI Taxonomy" id="171291"/>
    <lineage>
        <taxon>Bacteria</taxon>
        <taxon>Bacillati</taxon>
        <taxon>Mycoplasmatota</taxon>
        <taxon>Mycoplasmoidales</taxon>
        <taxon>Metamycoplasmataceae</taxon>
        <taxon>Mycoplasmopsis</taxon>
    </lineage>
</organism>
<keyword evidence="3" id="KW-1185">Reference proteome</keyword>
<keyword evidence="1" id="KW-0732">Signal</keyword>
<dbReference type="OrthoDB" id="3239593at2"/>
<name>A0A1T4LRF2_9BACT</name>
<protein>
    <submittedName>
        <fullName evidence="2">Uncharacterized protein</fullName>
    </submittedName>
</protein>
<evidence type="ECO:0000313" key="2">
    <source>
        <dbReference type="EMBL" id="SJZ57265.1"/>
    </source>
</evidence>
<reference evidence="3" key="1">
    <citation type="submission" date="2017-02" db="EMBL/GenBank/DDBJ databases">
        <authorList>
            <person name="Varghese N."/>
            <person name="Submissions S."/>
        </authorList>
    </citation>
    <scope>NUCLEOTIDE SEQUENCE [LARGE SCALE GENOMIC DNA]</scope>
    <source>
        <strain evidence="3">ATCC 27862</strain>
    </source>
</reference>
<dbReference type="RefSeq" id="WP_078747238.1">
    <property type="nucleotide sequence ID" value="NZ_FUXF01000019.1"/>
</dbReference>
<dbReference type="EMBL" id="FUXF01000019">
    <property type="protein sequence ID" value="SJZ57265.1"/>
    <property type="molecule type" value="Genomic_DNA"/>
</dbReference>
<feature type="signal peptide" evidence="1">
    <location>
        <begin position="1"/>
        <end position="24"/>
    </location>
</feature>
<dbReference type="Proteomes" id="UP000190389">
    <property type="component" value="Unassembled WGS sequence"/>
</dbReference>
<dbReference type="AlphaFoldDB" id="A0A1T4LRF2"/>
<evidence type="ECO:0000313" key="3">
    <source>
        <dbReference type="Proteomes" id="UP000190389"/>
    </source>
</evidence>